<feature type="region of interest" description="Disordered" evidence="1">
    <location>
        <begin position="153"/>
        <end position="244"/>
    </location>
</feature>
<feature type="region of interest" description="Disordered" evidence="1">
    <location>
        <begin position="607"/>
        <end position="629"/>
    </location>
</feature>
<dbReference type="AlphaFoldDB" id="A0A177ALF4"/>
<gene>
    <name evidence="2" type="ORF">VC83_01672</name>
</gene>
<feature type="compositionally biased region" description="Pro residues" evidence="1">
    <location>
        <begin position="157"/>
        <end position="166"/>
    </location>
</feature>
<feature type="region of interest" description="Disordered" evidence="1">
    <location>
        <begin position="481"/>
        <end position="582"/>
    </location>
</feature>
<feature type="compositionally biased region" description="Basic residues" evidence="1">
    <location>
        <begin position="322"/>
        <end position="331"/>
    </location>
</feature>
<dbReference type="VEuPathDB" id="FungiDB:GMDG_07142"/>
<feature type="region of interest" description="Disordered" evidence="1">
    <location>
        <begin position="317"/>
        <end position="341"/>
    </location>
</feature>
<organism evidence="2">
    <name type="scientific">Pseudogymnoascus destructans</name>
    <dbReference type="NCBI Taxonomy" id="655981"/>
    <lineage>
        <taxon>Eukaryota</taxon>
        <taxon>Fungi</taxon>
        <taxon>Dikarya</taxon>
        <taxon>Ascomycota</taxon>
        <taxon>Pezizomycotina</taxon>
        <taxon>Leotiomycetes</taxon>
        <taxon>Thelebolales</taxon>
        <taxon>Thelebolaceae</taxon>
        <taxon>Pseudogymnoascus</taxon>
    </lineage>
</organism>
<feature type="compositionally biased region" description="Polar residues" evidence="1">
    <location>
        <begin position="211"/>
        <end position="228"/>
    </location>
</feature>
<dbReference type="Proteomes" id="UP000077154">
    <property type="component" value="Unassembled WGS sequence"/>
</dbReference>
<evidence type="ECO:0000313" key="2">
    <source>
        <dbReference type="EMBL" id="OAF62103.1"/>
    </source>
</evidence>
<feature type="compositionally biased region" description="Low complexity" evidence="1">
    <location>
        <begin position="505"/>
        <end position="524"/>
    </location>
</feature>
<evidence type="ECO:0000256" key="1">
    <source>
        <dbReference type="SAM" id="MobiDB-lite"/>
    </source>
</evidence>
<dbReference type="eggNOG" id="ENOG502S08D">
    <property type="taxonomic scope" value="Eukaryota"/>
</dbReference>
<feature type="compositionally biased region" description="Low complexity" evidence="1">
    <location>
        <begin position="193"/>
        <end position="209"/>
    </location>
</feature>
<proteinExistence type="predicted"/>
<feature type="compositionally biased region" description="Basic and acidic residues" evidence="1">
    <location>
        <begin position="332"/>
        <end position="341"/>
    </location>
</feature>
<dbReference type="GeneID" id="36284760"/>
<accession>A0A177ALF4</accession>
<protein>
    <submittedName>
        <fullName evidence="2">Uncharacterized protein</fullName>
    </submittedName>
</protein>
<dbReference type="RefSeq" id="XP_024327377.1">
    <property type="nucleotide sequence ID" value="XM_024465346.1"/>
</dbReference>
<feature type="compositionally biased region" description="Polar residues" evidence="1">
    <location>
        <begin position="619"/>
        <end position="629"/>
    </location>
</feature>
<dbReference type="EMBL" id="KV441388">
    <property type="protein sequence ID" value="OAF62103.1"/>
    <property type="molecule type" value="Genomic_DNA"/>
</dbReference>
<sequence>MTSYDAGIQPLHSNTGASLQSDNLCHITNKFFPPPIQIYTSISPTSIPNLPPFPESNHLPQSNMMLPPEASALSRNSRYCTPEPTAMAELPEPSAPRAQPRLRIKRRNISRAAGPTDAFLASVAAADVAIPSIEFPDAAADFEMVDAGAAQGCLSPLPRPSPPKTPMPGQSSPYHGDGYRRTDWYASTPGTPDRPSSSHSDPSNWSDDSYFSGNNTMRSNGTICTSPDSEMGDPFISTPQKEAKNKHTLTYNEVYDATSDQYSQVRGKKYVESRWTKDQSDHLLRTYHLYLQDPTVTPFRMENSRIPPEGIVCRVSKEAKRSWKGPKPKKPSKLDKGKERQYPGSNLTVEAAYLAPLNSDAMDFARGRSPTPTGDAPKAYIKWAHSGAATRSHLRQLCKYNYDQSAQMYMYLQGRATTPFSQIRDDASTTYLLGEARAPADTQPFSTKSIALSLATSASETMQPGGPLARLALSQPLNTTTSIRDFATPPARRLGSPFAAKTYGPQSSRPLLPAPSSKSLASTLRPSTLTGTQKRRAMHDPEDAHSSRPSILSANFFGPPTEPTADSQQENDQRRVRSRGYTVNDASVRGRDYALFAPRSINFASPANDVFGPEPSPGPTSRTQSARNSWSRVAGAAALLPPPVFRLNGSGRQENSTFPRHGHGVTEVDVVGGVRWSTFQNMGRQVRHSIESFDFAPSPMRARLAEMSERIDGRDRSL</sequence>
<dbReference type="OrthoDB" id="419770at2759"/>
<reference evidence="2" key="1">
    <citation type="submission" date="2016-03" db="EMBL/GenBank/DDBJ databases">
        <title>Updated assembly of Pseudogymnoascus destructans, the fungus causing white-nose syndrome of bats.</title>
        <authorList>
            <person name="Palmer J.M."/>
            <person name="Drees K.P."/>
            <person name="Foster J.T."/>
            <person name="Lindner D.L."/>
        </authorList>
    </citation>
    <scope>NUCLEOTIDE SEQUENCE [LARGE SCALE GENOMIC DNA]</scope>
    <source>
        <strain evidence="2">20631-21</strain>
    </source>
</reference>
<name>A0A177ALF4_9PEZI</name>